<reference evidence="2 3" key="1">
    <citation type="submission" date="2017-01" db="EMBL/GenBank/DDBJ databases">
        <authorList>
            <person name="Mah S.A."/>
            <person name="Swanson W.J."/>
            <person name="Moy G.W."/>
            <person name="Vacquier V.D."/>
        </authorList>
    </citation>
    <scope>NUCLEOTIDE SEQUENCE [LARGE SCALE GENOMIC DNA]</scope>
    <source>
        <strain evidence="2 3">DCY110</strain>
    </source>
</reference>
<dbReference type="Pfam" id="PF14534">
    <property type="entry name" value="DUF4440"/>
    <property type="match status" value="1"/>
</dbReference>
<sequence>MPETPQATEAGLRSAEEERRLAMLAADVQRLEDLLDASLLYVHSSGVGDTRESYLHKLSSAALRYQSLVFADPRFTLVGNTGLVHAQMRATVLRGGGLHPVASSYLAVWHRGASGWRLHAVQATPLQVA</sequence>
<protein>
    <recommendedName>
        <fullName evidence="1">DUF4440 domain-containing protein</fullName>
    </recommendedName>
</protein>
<organism evidence="2 3">
    <name type="scientific">Rhodoferax koreensis</name>
    <dbReference type="NCBI Taxonomy" id="1842727"/>
    <lineage>
        <taxon>Bacteria</taxon>
        <taxon>Pseudomonadati</taxon>
        <taxon>Pseudomonadota</taxon>
        <taxon>Betaproteobacteria</taxon>
        <taxon>Burkholderiales</taxon>
        <taxon>Comamonadaceae</taxon>
        <taxon>Rhodoferax</taxon>
    </lineage>
</organism>
<dbReference type="OrthoDB" id="8912653at2"/>
<evidence type="ECO:0000259" key="1">
    <source>
        <dbReference type="Pfam" id="PF14534"/>
    </source>
</evidence>
<evidence type="ECO:0000313" key="3">
    <source>
        <dbReference type="Proteomes" id="UP000186609"/>
    </source>
</evidence>
<feature type="domain" description="DUF4440" evidence="1">
    <location>
        <begin position="12"/>
        <end position="118"/>
    </location>
</feature>
<dbReference type="InterPro" id="IPR032710">
    <property type="entry name" value="NTF2-like_dom_sf"/>
</dbReference>
<dbReference type="Proteomes" id="UP000186609">
    <property type="component" value="Chromosome"/>
</dbReference>
<evidence type="ECO:0000313" key="2">
    <source>
        <dbReference type="EMBL" id="APW39604.1"/>
    </source>
</evidence>
<name>A0A1P8K0R5_9BURK</name>
<dbReference type="EMBL" id="CP019236">
    <property type="protein sequence ID" value="APW39604.1"/>
    <property type="molecule type" value="Genomic_DNA"/>
</dbReference>
<proteinExistence type="predicted"/>
<dbReference type="AlphaFoldDB" id="A0A1P8K0R5"/>
<dbReference type="InterPro" id="IPR027843">
    <property type="entry name" value="DUF4440"/>
</dbReference>
<dbReference type="Gene3D" id="3.10.450.50">
    <property type="match status" value="1"/>
</dbReference>
<dbReference type="STRING" id="1842727.RD110_22325"/>
<dbReference type="SUPFAM" id="SSF54427">
    <property type="entry name" value="NTF2-like"/>
    <property type="match status" value="1"/>
</dbReference>
<gene>
    <name evidence="2" type="ORF">RD110_22325</name>
</gene>
<keyword evidence="3" id="KW-1185">Reference proteome</keyword>
<dbReference type="RefSeq" id="WP_076202091.1">
    <property type="nucleotide sequence ID" value="NZ_CP019236.1"/>
</dbReference>
<dbReference type="KEGG" id="rhy:RD110_22325"/>
<accession>A0A1P8K0R5</accession>